<organism evidence="1">
    <name type="scientific">Lepeophtheirus salmonis</name>
    <name type="common">Salmon louse</name>
    <name type="synonym">Caligus salmonis</name>
    <dbReference type="NCBI Taxonomy" id="72036"/>
    <lineage>
        <taxon>Eukaryota</taxon>
        <taxon>Metazoa</taxon>
        <taxon>Ecdysozoa</taxon>
        <taxon>Arthropoda</taxon>
        <taxon>Crustacea</taxon>
        <taxon>Multicrustacea</taxon>
        <taxon>Hexanauplia</taxon>
        <taxon>Copepoda</taxon>
        <taxon>Siphonostomatoida</taxon>
        <taxon>Caligidae</taxon>
        <taxon>Lepeophtheirus</taxon>
    </lineage>
</organism>
<reference evidence="1" key="1">
    <citation type="submission" date="2014-05" db="EMBL/GenBank/DDBJ databases">
        <authorList>
            <person name="Chronopoulou M."/>
        </authorList>
    </citation>
    <scope>NUCLEOTIDE SEQUENCE</scope>
    <source>
        <tissue evidence="1">Whole organism</tissue>
    </source>
</reference>
<sequence length="95" mass="10587">MSNSNARKIAYAANRLVFSLNAPTHPVNPITNVNAPAQMKIKAGSKAMFVSTERLLKVSFSVHAQIPIAKMHRPSNQNITLNPKMRYLRQQDTSL</sequence>
<proteinExistence type="predicted"/>
<name>A0A0K2VL72_LEPSM</name>
<accession>A0A0K2VL72</accession>
<protein>
    <submittedName>
        <fullName evidence="1">Uncharacterized protein</fullName>
    </submittedName>
</protein>
<evidence type="ECO:0000313" key="1">
    <source>
        <dbReference type="EMBL" id="CDW50736.1"/>
    </source>
</evidence>
<dbReference type="EMBL" id="HACA01033375">
    <property type="protein sequence ID" value="CDW50736.1"/>
    <property type="molecule type" value="Transcribed_RNA"/>
</dbReference>
<dbReference type="AlphaFoldDB" id="A0A0K2VL72"/>